<keyword evidence="11" id="KW-1185">Reference proteome</keyword>
<dbReference type="HOGENOM" id="CLU_1930352_0_0_1"/>
<dbReference type="GO" id="GO:0008810">
    <property type="term" value="F:cellulase activity"/>
    <property type="evidence" value="ECO:0007669"/>
    <property type="project" value="UniProtKB-EC"/>
</dbReference>
<proteinExistence type="inferred from homology"/>
<gene>
    <name evidence="10" type="ORF">AMTR_s00008p00230370</name>
</gene>
<keyword evidence="6" id="KW-0119">Carbohydrate metabolism</keyword>
<evidence type="ECO:0000256" key="4">
    <source>
        <dbReference type="ARBA" id="ARBA00022801"/>
    </source>
</evidence>
<reference evidence="11" key="1">
    <citation type="journal article" date="2013" name="Science">
        <title>The Amborella genome and the evolution of flowering plants.</title>
        <authorList>
            <consortium name="Amborella Genome Project"/>
        </authorList>
    </citation>
    <scope>NUCLEOTIDE SEQUENCE [LARGE SCALE GENOMIC DNA]</scope>
</reference>
<protein>
    <recommendedName>
        <fullName evidence="3">cellulase</fullName>
        <ecNumber evidence="3">3.2.1.4</ecNumber>
    </recommendedName>
</protein>
<keyword evidence="7" id="KW-0326">Glycosidase</keyword>
<sequence length="131" mass="14797">MLQIDYILGKNPRKMSYIVGFGNHNPKHVHHRAASIPKNKIKYSCKGGWKWGWTRPSLTQTHLWGQWWKDLTSTMVSKIEETTITSSPLSLGNAALVVLFGESHSIDKNIIFSAVPPMFPIPPPPPTPWKP</sequence>
<evidence type="ECO:0000256" key="2">
    <source>
        <dbReference type="ARBA" id="ARBA00007072"/>
    </source>
</evidence>
<evidence type="ECO:0000256" key="3">
    <source>
        <dbReference type="ARBA" id="ARBA00012601"/>
    </source>
</evidence>
<evidence type="ECO:0000259" key="9">
    <source>
        <dbReference type="Pfam" id="PF00759"/>
    </source>
</evidence>
<organism evidence="10 11">
    <name type="scientific">Amborella trichopoda</name>
    <dbReference type="NCBI Taxonomy" id="13333"/>
    <lineage>
        <taxon>Eukaryota</taxon>
        <taxon>Viridiplantae</taxon>
        <taxon>Streptophyta</taxon>
        <taxon>Embryophyta</taxon>
        <taxon>Tracheophyta</taxon>
        <taxon>Spermatophyta</taxon>
        <taxon>Magnoliopsida</taxon>
        <taxon>Amborellales</taxon>
        <taxon>Amborellaceae</taxon>
        <taxon>Amborella</taxon>
    </lineage>
</organism>
<dbReference type="SUPFAM" id="SSF48208">
    <property type="entry name" value="Six-hairpin glycosidases"/>
    <property type="match status" value="1"/>
</dbReference>
<evidence type="ECO:0000256" key="7">
    <source>
        <dbReference type="ARBA" id="ARBA00023295"/>
    </source>
</evidence>
<evidence type="ECO:0000256" key="5">
    <source>
        <dbReference type="ARBA" id="ARBA00023001"/>
    </source>
</evidence>
<evidence type="ECO:0000313" key="11">
    <source>
        <dbReference type="Proteomes" id="UP000017836"/>
    </source>
</evidence>
<evidence type="ECO:0000256" key="1">
    <source>
        <dbReference type="ARBA" id="ARBA00000966"/>
    </source>
</evidence>
<dbReference type="Proteomes" id="UP000017836">
    <property type="component" value="Unassembled WGS sequence"/>
</dbReference>
<dbReference type="PANTHER" id="PTHR22298">
    <property type="entry name" value="ENDO-1,4-BETA-GLUCANASE"/>
    <property type="match status" value="1"/>
</dbReference>
<comment type="catalytic activity">
    <reaction evidence="1">
        <text>Endohydrolysis of (1-&gt;4)-beta-D-glucosidic linkages in cellulose, lichenin and cereal beta-D-glucans.</text>
        <dbReference type="EC" id="3.2.1.4"/>
    </reaction>
</comment>
<dbReference type="Pfam" id="PF00759">
    <property type="entry name" value="Glyco_hydro_9"/>
    <property type="match status" value="1"/>
</dbReference>
<evidence type="ECO:0000256" key="8">
    <source>
        <dbReference type="ARBA" id="ARBA00023326"/>
    </source>
</evidence>
<keyword evidence="4" id="KW-0378">Hydrolase</keyword>
<dbReference type="GO" id="GO:0030245">
    <property type="term" value="P:cellulose catabolic process"/>
    <property type="evidence" value="ECO:0007669"/>
    <property type="project" value="UniProtKB-KW"/>
</dbReference>
<name>W1NJJ3_AMBTC</name>
<dbReference type="Gene3D" id="1.50.10.10">
    <property type="match status" value="1"/>
</dbReference>
<dbReference type="STRING" id="13333.W1NJJ3"/>
<dbReference type="EC" id="3.2.1.4" evidence="3"/>
<dbReference type="eggNOG" id="ENOG502QUUK">
    <property type="taxonomic scope" value="Eukaryota"/>
</dbReference>
<dbReference type="InterPro" id="IPR001701">
    <property type="entry name" value="Glyco_hydro_9"/>
</dbReference>
<dbReference type="EMBL" id="KI397486">
    <property type="protein sequence ID" value="ERM95404.1"/>
    <property type="molecule type" value="Genomic_DNA"/>
</dbReference>
<dbReference type="InterPro" id="IPR008928">
    <property type="entry name" value="6-hairpin_glycosidase_sf"/>
</dbReference>
<dbReference type="InterPro" id="IPR012341">
    <property type="entry name" value="6hp_glycosidase-like_sf"/>
</dbReference>
<dbReference type="AlphaFoldDB" id="W1NJJ3"/>
<evidence type="ECO:0000313" key="10">
    <source>
        <dbReference type="EMBL" id="ERM95404.1"/>
    </source>
</evidence>
<feature type="domain" description="Glycoside hydrolase family 9" evidence="9">
    <location>
        <begin position="3"/>
        <end position="40"/>
    </location>
</feature>
<comment type="similarity">
    <text evidence="2">Belongs to the glycosyl hydrolase 9 (cellulase E) family.</text>
</comment>
<accession>W1NJJ3</accession>
<keyword evidence="8" id="KW-0624">Polysaccharide degradation</keyword>
<evidence type="ECO:0000256" key="6">
    <source>
        <dbReference type="ARBA" id="ARBA00023277"/>
    </source>
</evidence>
<dbReference type="Gramene" id="ERM95404">
    <property type="protein sequence ID" value="ERM95404"/>
    <property type="gene ID" value="AMTR_s00008p00230370"/>
</dbReference>
<keyword evidence="5" id="KW-0136">Cellulose degradation</keyword>